<evidence type="ECO:0000256" key="1">
    <source>
        <dbReference type="ARBA" id="ARBA00022679"/>
    </source>
</evidence>
<dbReference type="GO" id="GO:0005524">
    <property type="term" value="F:ATP binding"/>
    <property type="evidence" value="ECO:0007669"/>
    <property type="project" value="InterPro"/>
</dbReference>
<evidence type="ECO:0000256" key="3">
    <source>
        <dbReference type="ARBA" id="ARBA00022777"/>
    </source>
</evidence>
<keyword evidence="3 4" id="KW-0418">Kinase</keyword>
<dbReference type="Proteomes" id="UP000701801">
    <property type="component" value="Unassembled WGS sequence"/>
</dbReference>
<evidence type="ECO:0000256" key="2">
    <source>
        <dbReference type="ARBA" id="ARBA00022741"/>
    </source>
</evidence>
<dbReference type="Gene3D" id="3.40.50.300">
    <property type="entry name" value="P-loop containing nucleotide triphosphate hydrolases"/>
    <property type="match status" value="1"/>
</dbReference>
<dbReference type="InterPro" id="IPR000850">
    <property type="entry name" value="Adenylat/UMP-CMP_kin"/>
</dbReference>
<dbReference type="PROSITE" id="PS00113">
    <property type="entry name" value="ADENYLATE_KINASE"/>
    <property type="match status" value="1"/>
</dbReference>
<dbReference type="SUPFAM" id="SSF52540">
    <property type="entry name" value="P-loop containing nucleoside triphosphate hydrolases"/>
    <property type="match status" value="1"/>
</dbReference>
<evidence type="ECO:0000313" key="6">
    <source>
        <dbReference type="EMBL" id="CAG8972334.1"/>
    </source>
</evidence>
<keyword evidence="2" id="KW-0547">Nucleotide-binding</keyword>
<comment type="similarity">
    <text evidence="4">Belongs to the adenylate kinase family.</text>
</comment>
<organism evidence="6 7">
    <name type="scientific">Hymenoscyphus albidus</name>
    <dbReference type="NCBI Taxonomy" id="595503"/>
    <lineage>
        <taxon>Eukaryota</taxon>
        <taxon>Fungi</taxon>
        <taxon>Dikarya</taxon>
        <taxon>Ascomycota</taxon>
        <taxon>Pezizomycotina</taxon>
        <taxon>Leotiomycetes</taxon>
        <taxon>Helotiales</taxon>
        <taxon>Helotiaceae</taxon>
        <taxon>Hymenoscyphus</taxon>
    </lineage>
</organism>
<dbReference type="Pfam" id="PF00406">
    <property type="entry name" value="ADK"/>
    <property type="match status" value="1"/>
</dbReference>
<comment type="caution">
    <text evidence="6">The sequence shown here is derived from an EMBL/GenBank/DDBJ whole genome shotgun (WGS) entry which is preliminary data.</text>
</comment>
<dbReference type="AlphaFoldDB" id="A0A9N9LBT1"/>
<protein>
    <recommendedName>
        <fullName evidence="8">Adenylate kinase</fullName>
    </recommendedName>
</protein>
<dbReference type="PRINTS" id="PR00094">
    <property type="entry name" value="ADENYLTKNASE"/>
</dbReference>
<evidence type="ECO:0000313" key="7">
    <source>
        <dbReference type="Proteomes" id="UP000701801"/>
    </source>
</evidence>
<gene>
    <name evidence="6" type="ORF">HYALB_00001737</name>
</gene>
<keyword evidence="1 4" id="KW-0808">Transferase</keyword>
<evidence type="ECO:0000256" key="4">
    <source>
        <dbReference type="RuleBase" id="RU003330"/>
    </source>
</evidence>
<keyword evidence="7" id="KW-1185">Reference proteome</keyword>
<dbReference type="PANTHER" id="PTHR23359">
    <property type="entry name" value="NUCLEOTIDE KINASE"/>
    <property type="match status" value="1"/>
</dbReference>
<dbReference type="GO" id="GO:0019205">
    <property type="term" value="F:nucleobase-containing compound kinase activity"/>
    <property type="evidence" value="ECO:0007669"/>
    <property type="project" value="InterPro"/>
</dbReference>
<keyword evidence="5" id="KW-0732">Signal</keyword>
<evidence type="ECO:0000256" key="5">
    <source>
        <dbReference type="SAM" id="SignalP"/>
    </source>
</evidence>
<dbReference type="InterPro" id="IPR033690">
    <property type="entry name" value="Adenylat_kinase_CS"/>
</dbReference>
<sequence>MSSNLLFIFVLGPPAAGKGTLCSRLIGKYAVQHMSVGDVLRKVVVNNNHPSINQKLEKQELINPEELLPILKDKLSEADLKDPERRVMLIDGFPRSKAQGEAFEAELAVPRLVLLFRCDKEVARKRSLDRKRGKDDNAMFEKRYHEYKMESEAIESTYGKRGLVFEVQVDTEILESRDNRQYILAQVQRWNGLFIG</sequence>
<proteinExistence type="inferred from homology"/>
<dbReference type="InterPro" id="IPR027417">
    <property type="entry name" value="P-loop_NTPase"/>
</dbReference>
<feature type="chain" id="PRO_5040305936" description="Adenylate kinase" evidence="5">
    <location>
        <begin position="18"/>
        <end position="196"/>
    </location>
</feature>
<dbReference type="OrthoDB" id="442176at2759"/>
<accession>A0A9N9LBT1</accession>
<name>A0A9N9LBT1_9HELO</name>
<dbReference type="GO" id="GO:0006139">
    <property type="term" value="P:nucleobase-containing compound metabolic process"/>
    <property type="evidence" value="ECO:0007669"/>
    <property type="project" value="InterPro"/>
</dbReference>
<evidence type="ECO:0008006" key="8">
    <source>
        <dbReference type="Google" id="ProtNLM"/>
    </source>
</evidence>
<dbReference type="EMBL" id="CAJVRM010000041">
    <property type="protein sequence ID" value="CAG8972334.1"/>
    <property type="molecule type" value="Genomic_DNA"/>
</dbReference>
<reference evidence="6" key="1">
    <citation type="submission" date="2021-07" db="EMBL/GenBank/DDBJ databases">
        <authorList>
            <person name="Durling M."/>
        </authorList>
    </citation>
    <scope>NUCLEOTIDE SEQUENCE</scope>
</reference>
<dbReference type="CDD" id="cd01428">
    <property type="entry name" value="ADK"/>
    <property type="match status" value="1"/>
</dbReference>
<feature type="signal peptide" evidence="5">
    <location>
        <begin position="1"/>
        <end position="17"/>
    </location>
</feature>